<evidence type="ECO:0000256" key="6">
    <source>
        <dbReference type="SAM" id="Phobius"/>
    </source>
</evidence>
<dbReference type="KEGG" id="eus:EUTSA_v10028150mg"/>
<keyword evidence="5 6" id="KW-0472">Membrane</keyword>
<dbReference type="eggNOG" id="KOG1237">
    <property type="taxonomic scope" value="Eukaryota"/>
</dbReference>
<name>V4NKY2_EUTSA</name>
<comment type="similarity">
    <text evidence="2">Belongs to the major facilitator superfamily. Proton-dependent oligopeptide transporter (POT/PTR) (TC 2.A.17) family.</text>
</comment>
<feature type="transmembrane region" description="Helical" evidence="6">
    <location>
        <begin position="56"/>
        <end position="77"/>
    </location>
</feature>
<sequence length="120" mass="13695">MNDGRFNEVKTVFVVAAEVYSNSVLQFVFYCLFPFYERVFLPIARLITKNPFGITMLRRIGAGMVLSSLNMLLAALVEAKRLQIAKEHGLIDKPDATVPMSIWWFVPQYMLLGMIDVFSL</sequence>
<keyword evidence="4 6" id="KW-1133">Transmembrane helix</keyword>
<dbReference type="InterPro" id="IPR036259">
    <property type="entry name" value="MFS_trans_sf"/>
</dbReference>
<dbReference type="EMBL" id="KI517416">
    <property type="protein sequence ID" value="ESQ47026.1"/>
    <property type="molecule type" value="Genomic_DNA"/>
</dbReference>
<evidence type="ECO:0000256" key="5">
    <source>
        <dbReference type="ARBA" id="ARBA00023136"/>
    </source>
</evidence>
<organism evidence="7 8">
    <name type="scientific">Eutrema salsugineum</name>
    <name type="common">Saltwater cress</name>
    <name type="synonym">Sisymbrium salsugineum</name>
    <dbReference type="NCBI Taxonomy" id="72664"/>
    <lineage>
        <taxon>Eukaryota</taxon>
        <taxon>Viridiplantae</taxon>
        <taxon>Streptophyta</taxon>
        <taxon>Embryophyta</taxon>
        <taxon>Tracheophyta</taxon>
        <taxon>Spermatophyta</taxon>
        <taxon>Magnoliopsida</taxon>
        <taxon>eudicotyledons</taxon>
        <taxon>Gunneridae</taxon>
        <taxon>Pentapetalae</taxon>
        <taxon>rosids</taxon>
        <taxon>malvids</taxon>
        <taxon>Brassicales</taxon>
        <taxon>Brassicaceae</taxon>
        <taxon>Eutremeae</taxon>
        <taxon>Eutrema</taxon>
    </lineage>
</organism>
<dbReference type="Gramene" id="ESQ47026">
    <property type="protein sequence ID" value="ESQ47026"/>
    <property type="gene ID" value="EUTSA_v10028150mg"/>
</dbReference>
<evidence type="ECO:0000313" key="8">
    <source>
        <dbReference type="Proteomes" id="UP000030689"/>
    </source>
</evidence>
<evidence type="ECO:0000256" key="4">
    <source>
        <dbReference type="ARBA" id="ARBA00022989"/>
    </source>
</evidence>
<dbReference type="GO" id="GO:0022857">
    <property type="term" value="F:transmembrane transporter activity"/>
    <property type="evidence" value="ECO:0007669"/>
    <property type="project" value="InterPro"/>
</dbReference>
<gene>
    <name evidence="7" type="ORF">EUTSA_v10028150mg</name>
</gene>
<dbReference type="AlphaFoldDB" id="V4NKY2"/>
<dbReference type="GO" id="GO:0016020">
    <property type="term" value="C:membrane"/>
    <property type="evidence" value="ECO:0007669"/>
    <property type="project" value="UniProtKB-SubCell"/>
</dbReference>
<feature type="non-terminal residue" evidence="7">
    <location>
        <position position="120"/>
    </location>
</feature>
<dbReference type="Proteomes" id="UP000030689">
    <property type="component" value="Unassembled WGS sequence"/>
</dbReference>
<protein>
    <submittedName>
        <fullName evidence="7">Uncharacterized protein</fullName>
    </submittedName>
</protein>
<dbReference type="PANTHER" id="PTHR11654">
    <property type="entry name" value="OLIGOPEPTIDE TRANSPORTER-RELATED"/>
    <property type="match status" value="1"/>
</dbReference>
<keyword evidence="8" id="KW-1185">Reference proteome</keyword>
<keyword evidence="3 6" id="KW-0812">Transmembrane</keyword>
<proteinExistence type="inferred from homology"/>
<evidence type="ECO:0000313" key="7">
    <source>
        <dbReference type="EMBL" id="ESQ47026.1"/>
    </source>
</evidence>
<dbReference type="Pfam" id="PF00854">
    <property type="entry name" value="PTR2"/>
    <property type="match status" value="1"/>
</dbReference>
<evidence type="ECO:0000256" key="1">
    <source>
        <dbReference type="ARBA" id="ARBA00004141"/>
    </source>
</evidence>
<evidence type="ECO:0000256" key="3">
    <source>
        <dbReference type="ARBA" id="ARBA00022692"/>
    </source>
</evidence>
<dbReference type="InterPro" id="IPR000109">
    <property type="entry name" value="POT_fam"/>
</dbReference>
<feature type="transmembrane region" description="Helical" evidence="6">
    <location>
        <begin position="12"/>
        <end position="36"/>
    </location>
</feature>
<reference evidence="7 8" key="1">
    <citation type="journal article" date="2013" name="Front. Plant Sci.">
        <title>The Reference Genome of the Halophytic Plant Eutrema salsugineum.</title>
        <authorList>
            <person name="Yang R."/>
            <person name="Jarvis D.E."/>
            <person name="Chen H."/>
            <person name="Beilstein M.A."/>
            <person name="Grimwood J."/>
            <person name="Jenkins J."/>
            <person name="Shu S."/>
            <person name="Prochnik S."/>
            <person name="Xin M."/>
            <person name="Ma C."/>
            <person name="Schmutz J."/>
            <person name="Wing R.A."/>
            <person name="Mitchell-Olds T."/>
            <person name="Schumaker K.S."/>
            <person name="Wang X."/>
        </authorList>
    </citation>
    <scope>NUCLEOTIDE SEQUENCE [LARGE SCALE GENOMIC DNA]</scope>
</reference>
<evidence type="ECO:0000256" key="2">
    <source>
        <dbReference type="ARBA" id="ARBA00005982"/>
    </source>
</evidence>
<dbReference type="Gene3D" id="1.20.1250.20">
    <property type="entry name" value="MFS general substrate transporter like domains"/>
    <property type="match status" value="1"/>
</dbReference>
<comment type="subcellular location">
    <subcellularLocation>
        <location evidence="1">Membrane</location>
        <topology evidence="1">Multi-pass membrane protein</topology>
    </subcellularLocation>
</comment>
<accession>V4NKY2</accession>